<dbReference type="SUPFAM" id="SSF56801">
    <property type="entry name" value="Acetyl-CoA synthetase-like"/>
    <property type="match status" value="1"/>
</dbReference>
<dbReference type="PANTHER" id="PTHR45527">
    <property type="entry name" value="NONRIBOSOMAL PEPTIDE SYNTHETASE"/>
    <property type="match status" value="1"/>
</dbReference>
<dbReference type="InterPro" id="IPR006162">
    <property type="entry name" value="Ppantetheine_attach_site"/>
</dbReference>
<dbReference type="GO" id="GO:0016874">
    <property type="term" value="F:ligase activity"/>
    <property type="evidence" value="ECO:0007669"/>
    <property type="project" value="UniProtKB-KW"/>
</dbReference>
<dbReference type="FunFam" id="3.30.300.30:FF:000010">
    <property type="entry name" value="Enterobactin synthetase component F"/>
    <property type="match status" value="1"/>
</dbReference>
<dbReference type="FunFam" id="1.10.1200.10:FF:000005">
    <property type="entry name" value="Nonribosomal peptide synthetase 1"/>
    <property type="match status" value="1"/>
</dbReference>
<evidence type="ECO:0000313" key="9">
    <source>
        <dbReference type="EMBL" id="CAD7236042.1"/>
    </source>
</evidence>
<dbReference type="SMART" id="SM00823">
    <property type="entry name" value="PKS_PP"/>
    <property type="match status" value="1"/>
</dbReference>
<organism evidence="9">
    <name type="scientific">Cyprideis torosa</name>
    <dbReference type="NCBI Taxonomy" id="163714"/>
    <lineage>
        <taxon>Eukaryota</taxon>
        <taxon>Metazoa</taxon>
        <taxon>Ecdysozoa</taxon>
        <taxon>Arthropoda</taxon>
        <taxon>Crustacea</taxon>
        <taxon>Oligostraca</taxon>
        <taxon>Ostracoda</taxon>
        <taxon>Podocopa</taxon>
        <taxon>Podocopida</taxon>
        <taxon>Cytherocopina</taxon>
        <taxon>Cytheroidea</taxon>
        <taxon>Cytherideidae</taxon>
        <taxon>Cyprideis</taxon>
    </lineage>
</organism>
<dbReference type="GO" id="GO:0043041">
    <property type="term" value="P:amino acid activation for nonribosomal peptide biosynthetic process"/>
    <property type="evidence" value="ECO:0007669"/>
    <property type="project" value="TreeGrafter"/>
</dbReference>
<dbReference type="InterPro" id="IPR009081">
    <property type="entry name" value="PP-bd_ACP"/>
</dbReference>
<evidence type="ECO:0000256" key="5">
    <source>
        <dbReference type="ARBA" id="ARBA00022553"/>
    </source>
</evidence>
<dbReference type="InterPro" id="IPR045851">
    <property type="entry name" value="AMP-bd_C_sf"/>
</dbReference>
<dbReference type="FunFam" id="3.40.50.980:FF:000001">
    <property type="entry name" value="Non-ribosomal peptide synthetase"/>
    <property type="match status" value="1"/>
</dbReference>
<dbReference type="GO" id="GO:0016297">
    <property type="term" value="F:fatty acyl-[ACP] hydrolase activity"/>
    <property type="evidence" value="ECO:0007669"/>
    <property type="project" value="UniProtKB-EC"/>
</dbReference>
<reference evidence="9" key="1">
    <citation type="submission" date="2020-11" db="EMBL/GenBank/DDBJ databases">
        <authorList>
            <person name="Tran Van P."/>
        </authorList>
    </citation>
    <scope>NUCLEOTIDE SEQUENCE</scope>
</reference>
<dbReference type="InterPro" id="IPR020845">
    <property type="entry name" value="AMP-binding_CS"/>
</dbReference>
<dbReference type="GO" id="GO:0044550">
    <property type="term" value="P:secondary metabolite biosynthetic process"/>
    <property type="evidence" value="ECO:0007669"/>
    <property type="project" value="TreeGrafter"/>
</dbReference>
<keyword evidence="4" id="KW-0596">Phosphopantetheine</keyword>
<dbReference type="InterPro" id="IPR036736">
    <property type="entry name" value="ACP-like_sf"/>
</dbReference>
<dbReference type="EC" id="3.1.2.14" evidence="1"/>
<dbReference type="OrthoDB" id="416786at2759"/>
<protein>
    <recommendedName>
        <fullName evidence="3">Fatty acid synthase</fullName>
        <ecNumber evidence="2">2.3.1.85</ecNumber>
        <ecNumber evidence="1">3.1.2.14</ecNumber>
    </recommendedName>
</protein>
<dbReference type="PANTHER" id="PTHR45527:SF1">
    <property type="entry name" value="FATTY ACID SYNTHASE"/>
    <property type="match status" value="1"/>
</dbReference>
<sequence>MLIGLLGILKTGAAYVPVDPTYPQDRIRHMLTDSEAAVILTQSSLKNSLPLDGETSQQVVCLDETTFAESPPENPPARSKPDDLAYVIYTSGSTGKPKGVMIRQYNLSNFLQDMQQRTGITANDRLLAVTTLSFDIAALELYLPLISGSRLYLADKSTSSDAQALQQQLVKHEISFMQATPATWQLLRHSGWTVEETHPQPFPYQGREQNTSAPPSKSSAPDKGRSGGVSLNILCGGEALPPDLANYLLDNSNKLWNVYGPTETTIWSAASLIHKKMDSHPVIGKPIANTRIYILDSQQNLQPIGIPGELCITGDGLARGYLNRPELTTEKFVETELFGQQERIYKTGDLARWLPNGNLEYLSRFDHQVKIRGFRIELGEIETLLSKNPVVKGAVVIARPTTSGEQQLVAYVLAQNEHSEQDIVSKLKTDLQTKLPDYMIPAFFVVLDEFPLLPNGKINRKALPEPDRFNTQGKAYMHPRNSLELQLAQLWEDTLHISPISVYDNFFEIGGDSLLAIRLISNINQQFGVQIPLNTLFQNGTIEQLALLLRRDNNTHNNNPSLVTLQSQGSQAPIFCVHAAGGIVFRYMQLAKMMSTQYGHPFHGLQAKGIEPGETPYASIEEMAQQYVQAIRQTKPAGPYLLAGWSMGGTVAFEMARILEGMGETVAGLIMIDAPSPYMDAYEADDIDFLLERLEPAAGISIQDRVEQQASELAKKQLILEQKKQLGLFPPDIKLEEAEQRLAVHKHHNRLLCQYQPGSAIEA</sequence>
<dbReference type="FunFam" id="2.30.38.10:FF:000001">
    <property type="entry name" value="Non-ribosomal peptide synthetase PvdI"/>
    <property type="match status" value="1"/>
</dbReference>
<dbReference type="GO" id="GO:0004312">
    <property type="term" value="F:fatty acid synthase activity"/>
    <property type="evidence" value="ECO:0007669"/>
    <property type="project" value="UniProtKB-EC"/>
</dbReference>
<evidence type="ECO:0000256" key="6">
    <source>
        <dbReference type="ARBA" id="ARBA00022598"/>
    </source>
</evidence>
<keyword evidence="6" id="KW-0436">Ligase</keyword>
<dbReference type="SUPFAM" id="SSF53474">
    <property type="entry name" value="alpha/beta-Hydrolases"/>
    <property type="match status" value="1"/>
</dbReference>
<dbReference type="Pfam" id="PF13193">
    <property type="entry name" value="AMP-binding_C"/>
    <property type="match status" value="1"/>
</dbReference>
<accession>A0A7R8WW58</accession>
<comment type="catalytic activity">
    <reaction evidence="7">
        <text>acetyl-CoA + n malonyl-CoA + 2n NADPH + 2n H(+) = a long-chain fatty acid + (n+1) CoA + n CO2 + 2n NADP(+).</text>
        <dbReference type="EC" id="2.3.1.85"/>
    </reaction>
</comment>
<dbReference type="AlphaFoldDB" id="A0A7R8WW58"/>
<keyword evidence="5" id="KW-0597">Phosphoprotein</keyword>
<dbReference type="InterPro" id="IPR001031">
    <property type="entry name" value="Thioesterase"/>
</dbReference>
<name>A0A7R8WW58_9CRUS</name>
<dbReference type="Gene3D" id="3.40.50.980">
    <property type="match status" value="2"/>
</dbReference>
<dbReference type="Gene3D" id="1.10.1200.10">
    <property type="entry name" value="ACP-like"/>
    <property type="match status" value="1"/>
</dbReference>
<dbReference type="InterPro" id="IPR020459">
    <property type="entry name" value="AMP-binding"/>
</dbReference>
<evidence type="ECO:0000256" key="8">
    <source>
        <dbReference type="SAM" id="MobiDB-lite"/>
    </source>
</evidence>
<evidence type="ECO:0000256" key="3">
    <source>
        <dbReference type="ARBA" id="ARBA00018769"/>
    </source>
</evidence>
<dbReference type="Gene3D" id="3.30.300.30">
    <property type="match status" value="1"/>
</dbReference>
<dbReference type="GO" id="GO:0031177">
    <property type="term" value="F:phosphopantetheine binding"/>
    <property type="evidence" value="ECO:0007669"/>
    <property type="project" value="InterPro"/>
</dbReference>
<evidence type="ECO:0000256" key="4">
    <source>
        <dbReference type="ARBA" id="ARBA00022450"/>
    </source>
</evidence>
<feature type="non-terminal residue" evidence="9">
    <location>
        <position position="763"/>
    </location>
</feature>
<dbReference type="EC" id="2.3.1.85" evidence="2"/>
<dbReference type="InterPro" id="IPR025110">
    <property type="entry name" value="AMP-bd_C"/>
</dbReference>
<dbReference type="InterPro" id="IPR000873">
    <property type="entry name" value="AMP-dep_synth/lig_dom"/>
</dbReference>
<dbReference type="GO" id="GO:0005737">
    <property type="term" value="C:cytoplasm"/>
    <property type="evidence" value="ECO:0007669"/>
    <property type="project" value="TreeGrafter"/>
</dbReference>
<dbReference type="Gene3D" id="3.40.50.1820">
    <property type="entry name" value="alpha/beta hydrolase"/>
    <property type="match status" value="1"/>
</dbReference>
<dbReference type="SUPFAM" id="SSF47336">
    <property type="entry name" value="ACP-like"/>
    <property type="match status" value="1"/>
</dbReference>
<dbReference type="PROSITE" id="PS50075">
    <property type="entry name" value="CARRIER"/>
    <property type="match status" value="1"/>
</dbReference>
<dbReference type="EMBL" id="OB676223">
    <property type="protein sequence ID" value="CAD7236042.1"/>
    <property type="molecule type" value="Genomic_DNA"/>
</dbReference>
<dbReference type="Gene3D" id="2.30.38.10">
    <property type="entry name" value="Luciferase, Domain 3"/>
    <property type="match status" value="1"/>
</dbReference>
<dbReference type="PRINTS" id="PR00154">
    <property type="entry name" value="AMPBINDING"/>
</dbReference>
<dbReference type="InterPro" id="IPR020806">
    <property type="entry name" value="PKS_PP-bd"/>
</dbReference>
<dbReference type="Pfam" id="PF00550">
    <property type="entry name" value="PP-binding"/>
    <property type="match status" value="1"/>
</dbReference>
<dbReference type="Pfam" id="PF00501">
    <property type="entry name" value="AMP-binding"/>
    <property type="match status" value="1"/>
</dbReference>
<evidence type="ECO:0000256" key="7">
    <source>
        <dbReference type="ARBA" id="ARBA00044883"/>
    </source>
</evidence>
<dbReference type="PROSITE" id="PS00012">
    <property type="entry name" value="PHOSPHOPANTETHEINE"/>
    <property type="match status" value="1"/>
</dbReference>
<gene>
    <name evidence="9" type="ORF">CTOB1V02_LOCUS13857</name>
</gene>
<dbReference type="Pfam" id="PF00975">
    <property type="entry name" value="Thioesterase"/>
    <property type="match status" value="1"/>
</dbReference>
<dbReference type="InterPro" id="IPR029058">
    <property type="entry name" value="AB_hydrolase_fold"/>
</dbReference>
<proteinExistence type="predicted"/>
<evidence type="ECO:0000256" key="1">
    <source>
        <dbReference type="ARBA" id="ARBA00012480"/>
    </source>
</evidence>
<feature type="region of interest" description="Disordered" evidence="8">
    <location>
        <begin position="197"/>
        <end position="225"/>
    </location>
</feature>
<dbReference type="PROSITE" id="PS00455">
    <property type="entry name" value="AMP_BINDING"/>
    <property type="match status" value="1"/>
</dbReference>
<evidence type="ECO:0000256" key="2">
    <source>
        <dbReference type="ARBA" id="ARBA00012873"/>
    </source>
</evidence>